<accession>A0A9N9KKP4</accession>
<feature type="non-terminal residue" evidence="1">
    <location>
        <position position="1"/>
    </location>
</feature>
<dbReference type="AlphaFoldDB" id="A0A9N9KKP4"/>
<dbReference type="InterPro" id="IPR012337">
    <property type="entry name" value="RNaseH-like_sf"/>
</dbReference>
<dbReference type="OrthoDB" id="2430123at2759"/>
<protein>
    <submittedName>
        <fullName evidence="1">4155_t:CDS:1</fullName>
    </submittedName>
</protein>
<feature type="non-terminal residue" evidence="1">
    <location>
        <position position="142"/>
    </location>
</feature>
<evidence type="ECO:0000313" key="2">
    <source>
        <dbReference type="Proteomes" id="UP000789759"/>
    </source>
</evidence>
<comment type="caution">
    <text evidence="1">The sequence shown here is derived from an EMBL/GenBank/DDBJ whole genome shotgun (WGS) entry which is preliminary data.</text>
</comment>
<dbReference type="EMBL" id="CAJVQA010076730">
    <property type="protein sequence ID" value="CAG8835730.1"/>
    <property type="molecule type" value="Genomic_DNA"/>
</dbReference>
<organism evidence="1 2">
    <name type="scientific">Cetraspora pellucida</name>
    <dbReference type="NCBI Taxonomy" id="1433469"/>
    <lineage>
        <taxon>Eukaryota</taxon>
        <taxon>Fungi</taxon>
        <taxon>Fungi incertae sedis</taxon>
        <taxon>Mucoromycota</taxon>
        <taxon>Glomeromycotina</taxon>
        <taxon>Glomeromycetes</taxon>
        <taxon>Diversisporales</taxon>
        <taxon>Gigasporaceae</taxon>
        <taxon>Cetraspora</taxon>
    </lineage>
</organism>
<evidence type="ECO:0000313" key="1">
    <source>
        <dbReference type="EMBL" id="CAG8835730.1"/>
    </source>
</evidence>
<dbReference type="SUPFAM" id="SSF53098">
    <property type="entry name" value="Ribonuclease H-like"/>
    <property type="match status" value="1"/>
</dbReference>
<dbReference type="Proteomes" id="UP000789759">
    <property type="component" value="Unassembled WGS sequence"/>
</dbReference>
<sequence>ILKQQWASDLMKQCQLIVTWSKKSHQAGELLRDLQQEYLISGSGIQSSVKTCWSTAWDCLTSILRLQPCLLMEAVKAVEYKLTSLADVYIQLVQLASAIYHIPVETKYIEFRKTCIQIYNRRWDEFDFEIFKLGYFFHPKYR</sequence>
<name>A0A9N9KKP4_9GLOM</name>
<gene>
    <name evidence="1" type="ORF">CPELLU_LOCUS21280</name>
</gene>
<keyword evidence="2" id="KW-1185">Reference proteome</keyword>
<reference evidence="1" key="1">
    <citation type="submission" date="2021-06" db="EMBL/GenBank/DDBJ databases">
        <authorList>
            <person name="Kallberg Y."/>
            <person name="Tangrot J."/>
            <person name="Rosling A."/>
        </authorList>
    </citation>
    <scope>NUCLEOTIDE SEQUENCE</scope>
    <source>
        <strain evidence="1">FL966</strain>
    </source>
</reference>
<proteinExistence type="predicted"/>